<dbReference type="Proteomes" id="UP000078476">
    <property type="component" value="Unassembled WGS sequence"/>
</dbReference>
<dbReference type="STRING" id="980561.A1359_15515"/>
<dbReference type="AlphaFoldDB" id="A0A177N143"/>
<protein>
    <submittedName>
        <fullName evidence="2">Uncharacterized protein</fullName>
    </submittedName>
</protein>
<evidence type="ECO:0000313" key="2">
    <source>
        <dbReference type="EMBL" id="OAI10930.1"/>
    </source>
</evidence>
<keyword evidence="1" id="KW-0812">Transmembrane</keyword>
<keyword evidence="1" id="KW-1133">Transmembrane helix</keyword>
<organism evidence="2 3">
    <name type="scientific">Methylomonas lenta</name>
    <dbReference type="NCBI Taxonomy" id="980561"/>
    <lineage>
        <taxon>Bacteria</taxon>
        <taxon>Pseudomonadati</taxon>
        <taxon>Pseudomonadota</taxon>
        <taxon>Gammaproteobacteria</taxon>
        <taxon>Methylococcales</taxon>
        <taxon>Methylococcaceae</taxon>
        <taxon>Methylomonas</taxon>
    </lineage>
</organism>
<evidence type="ECO:0000256" key="1">
    <source>
        <dbReference type="SAM" id="Phobius"/>
    </source>
</evidence>
<keyword evidence="1" id="KW-0472">Membrane</keyword>
<dbReference type="EMBL" id="LUUI01000147">
    <property type="protein sequence ID" value="OAI10930.1"/>
    <property type="molecule type" value="Genomic_DNA"/>
</dbReference>
<comment type="caution">
    <text evidence="2">The sequence shown here is derived from an EMBL/GenBank/DDBJ whole genome shotgun (WGS) entry which is preliminary data.</text>
</comment>
<keyword evidence="3" id="KW-1185">Reference proteome</keyword>
<feature type="transmembrane region" description="Helical" evidence="1">
    <location>
        <begin position="29"/>
        <end position="50"/>
    </location>
</feature>
<accession>A0A177N143</accession>
<sequence length="158" mass="18211">MTLLLLGFSVWQLGFLSLAGWCYALAGNILLLAFALLIFWVTGVILQVAFHDIKRYFRQESRILRRFVMLQFYQHASGQKLLLEKRQLHYLTQLEQQRLLAANNKKQSRLLFKAIKVELADSMTPSSYKALKQHQKQADPQAMLSLRNNLLCQASITG</sequence>
<evidence type="ECO:0000313" key="3">
    <source>
        <dbReference type="Proteomes" id="UP000078476"/>
    </source>
</evidence>
<gene>
    <name evidence="2" type="ORF">A1359_15515</name>
</gene>
<proteinExistence type="predicted"/>
<reference evidence="2 3" key="1">
    <citation type="submission" date="2016-03" db="EMBL/GenBank/DDBJ databases">
        <authorList>
            <person name="Ploux O."/>
        </authorList>
    </citation>
    <scope>NUCLEOTIDE SEQUENCE [LARGE SCALE GENOMIC DNA]</scope>
    <source>
        <strain evidence="2 3">R-45370</strain>
    </source>
</reference>
<name>A0A177N143_9GAMM</name>